<dbReference type="KEGG" id="pec:W5S_4785"/>
<dbReference type="eggNOG" id="ENOG50306U8">
    <property type="taxonomic scope" value="Bacteria"/>
</dbReference>
<evidence type="ECO:0000313" key="1">
    <source>
        <dbReference type="EMBL" id="AFI92825.1"/>
    </source>
</evidence>
<proteinExistence type="predicted"/>
<name>A0A0H3IBP6_PECPM</name>
<dbReference type="EMBL" id="CP003415">
    <property type="protein sequence ID" value="AFI92825.1"/>
    <property type="molecule type" value="Genomic_DNA"/>
</dbReference>
<dbReference type="HOGENOM" id="CLU_3383139_0_0_6"/>
<dbReference type="STRING" id="1905730.W5S_4785"/>
<dbReference type="AlphaFoldDB" id="A0A0H3IBP6"/>
<sequence>MSLINNENTVKILFIFNTVLLHLNDAKHYEGPK</sequence>
<accession>A0A0H3IBP6</accession>
<dbReference type="Proteomes" id="UP000008044">
    <property type="component" value="Chromosome"/>
</dbReference>
<evidence type="ECO:0000313" key="2">
    <source>
        <dbReference type="Proteomes" id="UP000008044"/>
    </source>
</evidence>
<reference evidence="1 2" key="1">
    <citation type="journal article" date="2012" name="J. Bacteriol.">
        <title>Genome sequence of Pectobacterium sp. strain SCC3193.</title>
        <authorList>
            <person name="Koskinen J.P."/>
            <person name="Laine P."/>
            <person name="Niemi O."/>
            <person name="Nykyri J."/>
            <person name="Harjunpaa H."/>
            <person name="Auvinen P."/>
            <person name="Paulin L."/>
            <person name="Pirhonen M."/>
            <person name="Palva T."/>
            <person name="Holm L."/>
        </authorList>
    </citation>
    <scope>NUCLEOTIDE SEQUENCE [LARGE SCALE GENOMIC DNA]</scope>
    <source>
        <strain evidence="1 2">SCC3193</strain>
    </source>
</reference>
<gene>
    <name evidence="1" type="ordered locus">W5S_4785</name>
</gene>
<protein>
    <submittedName>
        <fullName evidence="1">Uncharacterized protein</fullName>
    </submittedName>
</protein>
<organism evidence="1 2">
    <name type="scientific">Pectobacterium parmentieri</name>
    <dbReference type="NCBI Taxonomy" id="1905730"/>
    <lineage>
        <taxon>Bacteria</taxon>
        <taxon>Pseudomonadati</taxon>
        <taxon>Pseudomonadota</taxon>
        <taxon>Gammaproteobacteria</taxon>
        <taxon>Enterobacterales</taxon>
        <taxon>Pectobacteriaceae</taxon>
        <taxon>Pectobacterium</taxon>
    </lineage>
</organism>